<gene>
    <name evidence="2" type="ORF">EZS28_001655</name>
</gene>
<dbReference type="EMBL" id="SNRW01000180">
    <property type="protein sequence ID" value="KAA6402815.1"/>
    <property type="molecule type" value="Genomic_DNA"/>
</dbReference>
<feature type="region of interest" description="Disordered" evidence="1">
    <location>
        <begin position="74"/>
        <end position="99"/>
    </location>
</feature>
<reference evidence="2 3" key="1">
    <citation type="submission" date="2019-03" db="EMBL/GenBank/DDBJ databases">
        <title>Single cell metagenomics reveals metabolic interactions within the superorganism composed of flagellate Streblomastix strix and complex community of Bacteroidetes bacteria on its surface.</title>
        <authorList>
            <person name="Treitli S.C."/>
            <person name="Kolisko M."/>
            <person name="Husnik F."/>
            <person name="Keeling P."/>
            <person name="Hampl V."/>
        </authorList>
    </citation>
    <scope>NUCLEOTIDE SEQUENCE [LARGE SCALE GENOMIC DNA]</scope>
    <source>
        <strain evidence="2">ST1C</strain>
    </source>
</reference>
<evidence type="ECO:0000256" key="1">
    <source>
        <dbReference type="SAM" id="MobiDB-lite"/>
    </source>
</evidence>
<sequence>MHNSIIEKTLYTILCACFKLESNNEVQDEDEGQLLLFNYWNEGFVVNQIGQVNGNDGNEDDVMLNKEDQSKLGVGIEEDEEVNDQEGCYQDDEEEDDEDDYSIDYPFGVDCVAETQVFPYSSPKLTFLFPIPVSDELKPSQLDNLYFDGVYECIQSNFERVNADYSIRVEAENGEDWIELRYYEEEDYNDDYGLCD</sequence>
<protein>
    <submittedName>
        <fullName evidence="2">Uncharacterized protein</fullName>
    </submittedName>
</protein>
<accession>A0A5J4X880</accession>
<organism evidence="2 3">
    <name type="scientific">Streblomastix strix</name>
    <dbReference type="NCBI Taxonomy" id="222440"/>
    <lineage>
        <taxon>Eukaryota</taxon>
        <taxon>Metamonada</taxon>
        <taxon>Preaxostyla</taxon>
        <taxon>Oxymonadida</taxon>
        <taxon>Streblomastigidae</taxon>
        <taxon>Streblomastix</taxon>
    </lineage>
</organism>
<dbReference type="Proteomes" id="UP000324800">
    <property type="component" value="Unassembled WGS sequence"/>
</dbReference>
<comment type="caution">
    <text evidence="2">The sequence shown here is derived from an EMBL/GenBank/DDBJ whole genome shotgun (WGS) entry which is preliminary data.</text>
</comment>
<evidence type="ECO:0000313" key="3">
    <source>
        <dbReference type="Proteomes" id="UP000324800"/>
    </source>
</evidence>
<dbReference type="AlphaFoldDB" id="A0A5J4X880"/>
<evidence type="ECO:0000313" key="2">
    <source>
        <dbReference type="EMBL" id="KAA6402815.1"/>
    </source>
</evidence>
<name>A0A5J4X880_9EUKA</name>
<feature type="compositionally biased region" description="Acidic residues" evidence="1">
    <location>
        <begin position="76"/>
        <end position="99"/>
    </location>
</feature>
<proteinExistence type="predicted"/>